<dbReference type="AlphaFoldDB" id="A0A328UKU1"/>
<comment type="caution">
    <text evidence="1">The sequence shown here is derived from an EMBL/GenBank/DDBJ whole genome shotgun (WGS) entry which is preliminary data.</text>
</comment>
<keyword evidence="2" id="KW-1185">Reference proteome</keyword>
<evidence type="ECO:0000313" key="1">
    <source>
        <dbReference type="EMBL" id="RAQ30594.1"/>
    </source>
</evidence>
<dbReference type="RefSeq" id="WP_112331789.1">
    <property type="nucleotide sequence ID" value="NZ_QLYR01000001.1"/>
</dbReference>
<gene>
    <name evidence="1" type="ORF">DPQ25_03630</name>
</gene>
<evidence type="ECO:0000313" key="2">
    <source>
        <dbReference type="Proteomes" id="UP000249377"/>
    </source>
</evidence>
<accession>A0A328UKU1</accession>
<protein>
    <submittedName>
        <fullName evidence="1">Uncharacterized protein</fullName>
    </submittedName>
</protein>
<dbReference type="Proteomes" id="UP000249377">
    <property type="component" value="Unassembled WGS sequence"/>
</dbReference>
<dbReference type="EMBL" id="QLYR01000001">
    <property type="protein sequence ID" value="RAQ30594.1"/>
    <property type="molecule type" value="Genomic_DNA"/>
</dbReference>
<name>A0A328UKU1_9FIRM</name>
<organism evidence="1 2">
    <name type="scientific">Hydrogeniiclostridium mannosilyticum</name>
    <dbReference type="NCBI Taxonomy" id="2764322"/>
    <lineage>
        <taxon>Bacteria</taxon>
        <taxon>Bacillati</taxon>
        <taxon>Bacillota</taxon>
        <taxon>Clostridia</taxon>
        <taxon>Eubacteriales</taxon>
        <taxon>Acutalibacteraceae</taxon>
        <taxon>Hydrogeniiclostridium</taxon>
    </lineage>
</organism>
<proteinExistence type="predicted"/>
<sequence>MNIMLVNYRHPSSRPYRSIMHLPRERAFEIADQLYKSSQCRAHKRFGPDFEFYYAYRLQVEQALYNEFMELGGKPQLKHPFYFVLEYCDAFYENFDHGVCVKLPLNEIDPFDISFTFGDSMAQFESDDRQPVFLVDTLYSYIKNYNQDIRLFLNKIIPKYKCIEAQLWTNKYFPCESRDSNESQ</sequence>
<reference evidence="1 2" key="1">
    <citation type="submission" date="2018-06" db="EMBL/GenBank/DDBJ databases">
        <title>Noncontiguous genome sequence of Ruminococcaceae bacterium ASD2818.</title>
        <authorList>
            <person name="Chaplin A.V."/>
            <person name="Sokolova S.R."/>
            <person name="Kochetkova T.O."/>
            <person name="Goltsov A.Y."/>
            <person name="Trofimov D.Y."/>
            <person name="Efimov B.A."/>
        </authorList>
    </citation>
    <scope>NUCLEOTIDE SEQUENCE [LARGE SCALE GENOMIC DNA]</scope>
    <source>
        <strain evidence="1 2">ASD2818</strain>
    </source>
</reference>